<dbReference type="SUPFAM" id="SSF89372">
    <property type="entry name" value="Fucose-specific lectin"/>
    <property type="match status" value="1"/>
</dbReference>
<dbReference type="Proteomes" id="UP001501638">
    <property type="component" value="Unassembled WGS sequence"/>
</dbReference>
<sequence length="1778" mass="189549">MTGGLTFLSWVREGLGADGGAPDPLDGSLPARTTVTLHPRVNDRAELSVSARLYGPGDVTGLDPHQILRTFPAPGTPDAQPHLFAAIEFDRPDLPWMFSTAAPDDQGRLRPWLVLAVVEEERASLEPDPGGGLPRLTCDPADLPDLAESWGWAHAQVVTDGDLGDEAIDALLTDAPDHTLSRLLCPRRLAPGTSYLAAVVPAFEAGRLSGLGRELPEADRDALRPAWPPLEATRPWQLPVYHHWRFTTGLDGDFESLVRNLTPRALPGRVGTRPLDVGRAGNGLPELPDGAPGRIVDLEGALRTAGTEPLPWHAATARGFAEAYTEILDGSSPGAATGTDADPELTPPVYGAAQAGGRAAVAPNGGTKLPGSGSGPYWLREINLDPRHRVAAALGGEVVRRHQEDLVAAAWDQAAEIRRANDALRQGQLARTVADSLHRRLAGPAGDDRADARLLQITAAARAAVAYGAGTVAGETARNQEAAAALSPAFRKLLRPGGPLTAKTGTGADGTAAALAGQLTRRQATATPEPAPPAGSMGVEDLPGSETFTRLTPDRLTRRWWEQDIPGPTEQPAPAVPGIRFVGAAMPTRVFVTTTDGRVMSRFTSSQGTVGWTDHGTPPGTTAESAPAGVRDLHAFVTGANGRLYRLGWDGDRFAWHDHGTPSSGALNRWWRLSAVSRDSRPSGTLMRTGTYDSVYAVNTAGRLVELKTYDGDTWSWSQIGVPGGANVTNPTDLHGSPFVLAPFKLSAVGTNGRLYFYGWSEGVWSWQELGAPSGWGFMSDQPPVPGSGLLQYMVKAADGLLYTYQITNLFPGWKPFRSDVGFCLGAIGTNRGVVSSNYSTVLIYTIGSGWAEVGGRAPVSGNQALRGIVQGTVVWAVGDGRLLRLDTAAAHPAWEDLGGPAFGGAGAPDAAPARHIRWRPRLGFRSNLLIGHMDNPGGPNRAHLRIGRNTDFDARVADGWQAPQALPVNGINDNVQGFAIACTDLNVPDPNNPRPDLLVFWIQDHPLGNFGNYVIGRDLSATGAPASWTEPQRLPVPMSTLYGSSGALTASYPVECGTATLAVLDGDNRQELIVVYAAGTPGNRRLFLRIGWCLDPDSGKVTRGWSDSVEVPWPGRPSDSAPPIAGMAVAVADLDGDLRPELVVLLMERTASGVTPSYRIGWNVNARGTVTGRANGERWSGVRSVPGGFGSRVAGAGLAVADFSGSLQPDLLVFAIEDLDTEADRENRAWYRVGTDVENGTPRFWSDLLPAHPGGWYGWYNQGAAVCVADLPGDTLARKRKIADNFRTAATRHQNALLAAQRRAEQEDEAALRLSGLAEAVHEALAPERTVTARVTGRLAGAELADAGLTDPLNPLLAPPVFPQPTAELLTELGQDHLLPGVQEIPADTVTLLRTNPAFVEAFLTGANHELGRELLWRGFPTDRSATSFRHFWDARGTVPPGQEEPDVPPLAEWPRRARLGSIAVGPSGGEELVLLVRGELVRRFPSLGLHARRALPPDTPGGPRRLGADRLEPVFLGRLDPDILYAGFPITVADARGGDPAAGGDPGWFLVFEEHPGAPRFGLDVPPRDAVHGTVPATWRDISWASVVPDAGTLDRLVHAPLAVPFGTPARPLRTPRHAGETVPEVTWAHNSAHLAHITLQQPARVAFHASDLLPGFGAGRRVTHVRKREPGSDRVRVRELAGQHPDGTWWRFTAAQVIAAIQARESFYVELHPGHRVAVRVAHDADGRPHLRTEGDADTGDNLLSLPPIPPGSGLPPQYAEPTDTTLRTTLDGHA</sequence>
<feature type="region of interest" description="Disordered" evidence="1">
    <location>
        <begin position="1730"/>
        <end position="1767"/>
    </location>
</feature>
<evidence type="ECO:0000256" key="1">
    <source>
        <dbReference type="SAM" id="MobiDB-lite"/>
    </source>
</evidence>
<dbReference type="RefSeq" id="WP_344328314.1">
    <property type="nucleotide sequence ID" value="NZ_BAAASZ010000043.1"/>
</dbReference>
<dbReference type="Pfam" id="PF13031">
    <property type="entry name" value="DUF3892"/>
    <property type="match status" value="1"/>
</dbReference>
<organism evidence="2 3">
    <name type="scientific">Streptomyces macrosporus</name>
    <dbReference type="NCBI Taxonomy" id="44032"/>
    <lineage>
        <taxon>Bacteria</taxon>
        <taxon>Bacillati</taxon>
        <taxon>Actinomycetota</taxon>
        <taxon>Actinomycetes</taxon>
        <taxon>Kitasatosporales</taxon>
        <taxon>Streptomycetaceae</taxon>
        <taxon>Streptomyces</taxon>
    </lineage>
</organism>
<name>A0ABN3KJN4_9ACTN</name>
<evidence type="ECO:0000313" key="2">
    <source>
        <dbReference type="EMBL" id="GAA2463501.1"/>
    </source>
</evidence>
<accession>A0ABN3KJN4</accession>
<comment type="caution">
    <text evidence="2">The sequence shown here is derived from an EMBL/GenBank/DDBJ whole genome shotgun (WGS) entry which is preliminary data.</text>
</comment>
<feature type="region of interest" description="Disordered" evidence="1">
    <location>
        <begin position="272"/>
        <end position="292"/>
    </location>
</feature>
<dbReference type="EMBL" id="BAAASZ010000043">
    <property type="protein sequence ID" value="GAA2463501.1"/>
    <property type="molecule type" value="Genomic_DNA"/>
</dbReference>
<feature type="region of interest" description="Disordered" evidence="1">
    <location>
        <begin position="520"/>
        <end position="556"/>
    </location>
</feature>
<dbReference type="SUPFAM" id="SSF69318">
    <property type="entry name" value="Integrin alpha N-terminal domain"/>
    <property type="match status" value="1"/>
</dbReference>
<evidence type="ECO:0000313" key="3">
    <source>
        <dbReference type="Proteomes" id="UP001501638"/>
    </source>
</evidence>
<feature type="region of interest" description="Disordered" evidence="1">
    <location>
        <begin position="605"/>
        <end position="626"/>
    </location>
</feature>
<dbReference type="InterPro" id="IPR028994">
    <property type="entry name" value="Integrin_alpha_N"/>
</dbReference>
<keyword evidence="3" id="KW-1185">Reference proteome</keyword>
<proteinExistence type="predicted"/>
<dbReference type="InterPro" id="IPR024997">
    <property type="entry name" value="DUF3892"/>
</dbReference>
<gene>
    <name evidence="2" type="ORF">GCM10010405_55020</name>
</gene>
<reference evidence="2 3" key="1">
    <citation type="journal article" date="2019" name="Int. J. Syst. Evol. Microbiol.">
        <title>The Global Catalogue of Microorganisms (GCM) 10K type strain sequencing project: providing services to taxonomists for standard genome sequencing and annotation.</title>
        <authorList>
            <consortium name="The Broad Institute Genomics Platform"/>
            <consortium name="The Broad Institute Genome Sequencing Center for Infectious Disease"/>
            <person name="Wu L."/>
            <person name="Ma J."/>
        </authorList>
    </citation>
    <scope>NUCLEOTIDE SEQUENCE [LARGE SCALE GENOMIC DNA]</scope>
    <source>
        <strain evidence="2 3">JCM 6305</strain>
    </source>
</reference>
<protein>
    <submittedName>
        <fullName evidence="2">Uncharacterized protein</fullName>
    </submittedName>
</protein>